<dbReference type="EMBL" id="JAHLQT010010864">
    <property type="protein sequence ID" value="KAG7172507.1"/>
    <property type="molecule type" value="Genomic_DNA"/>
</dbReference>
<sequence length="63" mass="6812">MRMEFSGCGRENSLCMFASSVTGEVMSVRCCGALQCLSTGSSHTCVEPKSLPMDNVDLDEMEI</sequence>
<dbReference type="Proteomes" id="UP000747542">
    <property type="component" value="Unassembled WGS sequence"/>
</dbReference>
<evidence type="ECO:0000313" key="2">
    <source>
        <dbReference type="Proteomes" id="UP000747542"/>
    </source>
</evidence>
<dbReference type="AlphaFoldDB" id="A0A8J5N381"/>
<organism evidence="1 2">
    <name type="scientific">Homarus americanus</name>
    <name type="common">American lobster</name>
    <dbReference type="NCBI Taxonomy" id="6706"/>
    <lineage>
        <taxon>Eukaryota</taxon>
        <taxon>Metazoa</taxon>
        <taxon>Ecdysozoa</taxon>
        <taxon>Arthropoda</taxon>
        <taxon>Crustacea</taxon>
        <taxon>Multicrustacea</taxon>
        <taxon>Malacostraca</taxon>
        <taxon>Eumalacostraca</taxon>
        <taxon>Eucarida</taxon>
        <taxon>Decapoda</taxon>
        <taxon>Pleocyemata</taxon>
        <taxon>Astacidea</taxon>
        <taxon>Nephropoidea</taxon>
        <taxon>Nephropidae</taxon>
        <taxon>Homarus</taxon>
    </lineage>
</organism>
<name>A0A8J5N381_HOMAM</name>
<evidence type="ECO:0000313" key="1">
    <source>
        <dbReference type="EMBL" id="KAG7172507.1"/>
    </source>
</evidence>
<gene>
    <name evidence="1" type="ORF">Hamer_G022713</name>
</gene>
<keyword evidence="2" id="KW-1185">Reference proteome</keyword>
<accession>A0A8J5N381</accession>
<comment type="caution">
    <text evidence="1">The sequence shown here is derived from an EMBL/GenBank/DDBJ whole genome shotgun (WGS) entry which is preliminary data.</text>
</comment>
<protein>
    <submittedName>
        <fullName evidence="1">Uncharacterized protein</fullName>
    </submittedName>
</protein>
<reference evidence="1" key="1">
    <citation type="journal article" date="2021" name="Sci. Adv.">
        <title>The American lobster genome reveals insights on longevity, neural, and immune adaptations.</title>
        <authorList>
            <person name="Polinski J.M."/>
            <person name="Zimin A.V."/>
            <person name="Clark K.F."/>
            <person name="Kohn A.B."/>
            <person name="Sadowski N."/>
            <person name="Timp W."/>
            <person name="Ptitsyn A."/>
            <person name="Khanna P."/>
            <person name="Romanova D.Y."/>
            <person name="Williams P."/>
            <person name="Greenwood S.J."/>
            <person name="Moroz L.L."/>
            <person name="Walt D.R."/>
            <person name="Bodnar A.G."/>
        </authorList>
    </citation>
    <scope>NUCLEOTIDE SEQUENCE</scope>
    <source>
        <strain evidence="1">GMGI-L3</strain>
    </source>
</reference>
<proteinExistence type="predicted"/>